<evidence type="ECO:0000256" key="2">
    <source>
        <dbReference type="RuleBase" id="RU003749"/>
    </source>
</evidence>
<dbReference type="InterPro" id="IPR036513">
    <property type="entry name" value="STAS_dom_sf"/>
</dbReference>
<protein>
    <recommendedName>
        <fullName evidence="2">Anti-sigma factor antagonist</fullName>
    </recommendedName>
</protein>
<organism evidence="4 5">
    <name type="scientific">Nocardiopsis aegyptia</name>
    <dbReference type="NCBI Taxonomy" id="220378"/>
    <lineage>
        <taxon>Bacteria</taxon>
        <taxon>Bacillati</taxon>
        <taxon>Actinomycetota</taxon>
        <taxon>Actinomycetes</taxon>
        <taxon>Streptosporangiales</taxon>
        <taxon>Nocardiopsidaceae</taxon>
        <taxon>Nocardiopsis</taxon>
    </lineage>
</organism>
<dbReference type="SUPFAM" id="SSF52091">
    <property type="entry name" value="SpoIIaa-like"/>
    <property type="match status" value="1"/>
</dbReference>
<sequence length="120" mass="12584">MTTDISTRREDGVVVVTPVGEMDAVTSPALADVLEGVLHELPVGVVVDLAKVAFCDSRCIGVLVAAYRHARDQGLGLVVAEPQQQVNRLFVIAGIDQVIPILPSTGAAVESLRDQGGPKD</sequence>
<dbReference type="PANTHER" id="PTHR33495:SF2">
    <property type="entry name" value="ANTI-SIGMA FACTOR ANTAGONIST TM_1081-RELATED"/>
    <property type="match status" value="1"/>
</dbReference>
<dbReference type="Pfam" id="PF01740">
    <property type="entry name" value="STAS"/>
    <property type="match status" value="1"/>
</dbReference>
<dbReference type="PANTHER" id="PTHR33495">
    <property type="entry name" value="ANTI-SIGMA FACTOR ANTAGONIST TM_1081-RELATED-RELATED"/>
    <property type="match status" value="1"/>
</dbReference>
<dbReference type="EMBL" id="JACCFS010000001">
    <property type="protein sequence ID" value="NYJ34315.1"/>
    <property type="molecule type" value="Genomic_DNA"/>
</dbReference>
<keyword evidence="5" id="KW-1185">Reference proteome</keyword>
<comment type="caution">
    <text evidence="4">The sequence shown here is derived from an EMBL/GenBank/DDBJ whole genome shotgun (WGS) entry which is preliminary data.</text>
</comment>
<dbReference type="InterPro" id="IPR003658">
    <property type="entry name" value="Anti-sigma_ant"/>
</dbReference>
<dbReference type="Proteomes" id="UP000572051">
    <property type="component" value="Unassembled WGS sequence"/>
</dbReference>
<dbReference type="InterPro" id="IPR002645">
    <property type="entry name" value="STAS_dom"/>
</dbReference>
<name>A0A7Z0EN84_9ACTN</name>
<evidence type="ECO:0000313" key="5">
    <source>
        <dbReference type="Proteomes" id="UP000572051"/>
    </source>
</evidence>
<evidence type="ECO:0000256" key="1">
    <source>
        <dbReference type="ARBA" id="ARBA00009013"/>
    </source>
</evidence>
<reference evidence="4 5" key="1">
    <citation type="submission" date="2020-07" db="EMBL/GenBank/DDBJ databases">
        <title>Sequencing the genomes of 1000 actinobacteria strains.</title>
        <authorList>
            <person name="Klenk H.-P."/>
        </authorList>
    </citation>
    <scope>NUCLEOTIDE SEQUENCE [LARGE SCALE GENOMIC DNA]</scope>
    <source>
        <strain evidence="4 5">DSM 44442</strain>
    </source>
</reference>
<dbReference type="NCBIfam" id="TIGR00377">
    <property type="entry name" value="ant_ant_sig"/>
    <property type="match status" value="1"/>
</dbReference>
<dbReference type="RefSeq" id="WP_179822896.1">
    <property type="nucleotide sequence ID" value="NZ_JACCFS010000001.1"/>
</dbReference>
<dbReference type="CDD" id="cd07043">
    <property type="entry name" value="STAS_anti-anti-sigma_factors"/>
    <property type="match status" value="1"/>
</dbReference>
<comment type="similarity">
    <text evidence="1 2">Belongs to the anti-sigma-factor antagonist family.</text>
</comment>
<dbReference type="PROSITE" id="PS50801">
    <property type="entry name" value="STAS"/>
    <property type="match status" value="1"/>
</dbReference>
<gene>
    <name evidence="4" type="ORF">HNR10_002196</name>
</gene>
<feature type="domain" description="STAS" evidence="3">
    <location>
        <begin position="3"/>
        <end position="112"/>
    </location>
</feature>
<proteinExistence type="inferred from homology"/>
<dbReference type="AlphaFoldDB" id="A0A7Z0EN84"/>
<accession>A0A7Z0EN84</accession>
<evidence type="ECO:0000259" key="3">
    <source>
        <dbReference type="PROSITE" id="PS50801"/>
    </source>
</evidence>
<dbReference type="GO" id="GO:0043856">
    <property type="term" value="F:anti-sigma factor antagonist activity"/>
    <property type="evidence" value="ECO:0007669"/>
    <property type="project" value="InterPro"/>
</dbReference>
<dbReference type="Gene3D" id="3.30.750.24">
    <property type="entry name" value="STAS domain"/>
    <property type="match status" value="1"/>
</dbReference>
<evidence type="ECO:0000313" key="4">
    <source>
        <dbReference type="EMBL" id="NYJ34315.1"/>
    </source>
</evidence>